<evidence type="ECO:0000313" key="2">
    <source>
        <dbReference type="Proteomes" id="UP000541535"/>
    </source>
</evidence>
<reference evidence="1 2" key="1">
    <citation type="submission" date="2020-08" db="EMBL/GenBank/DDBJ databases">
        <title>Genomic Encyclopedia of Type Strains, Phase III (KMG-III): the genomes of soil and plant-associated and newly described type strains.</title>
        <authorList>
            <person name="Whitman W."/>
        </authorList>
    </citation>
    <scope>NUCLEOTIDE SEQUENCE [LARGE SCALE GENOMIC DNA]</scope>
    <source>
        <strain evidence="1 2">CECT 8897</strain>
    </source>
</reference>
<dbReference type="Proteomes" id="UP000541535">
    <property type="component" value="Unassembled WGS sequence"/>
</dbReference>
<dbReference type="RefSeq" id="WP_183444039.1">
    <property type="nucleotide sequence ID" value="NZ_JACHXD010000029.1"/>
</dbReference>
<accession>A0A7W5BFU2</accession>
<comment type="caution">
    <text evidence="1">The sequence shown here is derived from an EMBL/GenBank/DDBJ whole genome shotgun (WGS) entry which is preliminary data.</text>
</comment>
<name>A0A7W5BFU2_9BURK</name>
<sequence length="257" mass="29136">MDELRDIYQNALEAQEAGEYEEALRLHRHFHDYAGRQERNLFRFSRFALHHWLELAEAYPPALAALRALGERETALLLAGETEIRIADGSSEDRFPLIVDINRLLDDEQATLELFRQFQVKMPELAAQAFHQAVDAIVACGDFQLAHSYLPEPMAAIKQDAADLNRIFQAMAGDASKLSTVRLMGETLGYVKQAVLQWQVLKGLGKEEEAGQFAGDAENLLDRPSLRRVMRKEFEQPGTLLAEWSHSQQAFWLQDAA</sequence>
<dbReference type="AlphaFoldDB" id="A0A7W5BFU2"/>
<keyword evidence="2" id="KW-1185">Reference proteome</keyword>
<evidence type="ECO:0000313" key="1">
    <source>
        <dbReference type="EMBL" id="MBB3122379.1"/>
    </source>
</evidence>
<gene>
    <name evidence="1" type="ORF">FHS03_005480</name>
</gene>
<organism evidence="1 2">
    <name type="scientific">Pseudoduganella violacea</name>
    <dbReference type="NCBI Taxonomy" id="1715466"/>
    <lineage>
        <taxon>Bacteria</taxon>
        <taxon>Pseudomonadati</taxon>
        <taxon>Pseudomonadota</taxon>
        <taxon>Betaproteobacteria</taxon>
        <taxon>Burkholderiales</taxon>
        <taxon>Oxalobacteraceae</taxon>
        <taxon>Telluria group</taxon>
        <taxon>Pseudoduganella</taxon>
    </lineage>
</organism>
<protein>
    <submittedName>
        <fullName evidence="1">Uncharacterized protein</fullName>
    </submittedName>
</protein>
<dbReference type="EMBL" id="JACHXD010000029">
    <property type="protein sequence ID" value="MBB3122379.1"/>
    <property type="molecule type" value="Genomic_DNA"/>
</dbReference>
<proteinExistence type="predicted"/>